<sequence length="284" mass="32666">METRLRIDDLKLKTIEYEAEANRLQQILQGVGITPDILSPAGQETLETLASLAVQLEIQRPTEACYCAALNDLDERAYAEMRQLQKMQQEDRKRVLDITSLSARLEELRRILEECEAESKIQEDQEATWKRETEHHKNKAADYDRVVEETQHELEARGYDPAGPLTHRSITGLSEDVTQAKRELEQMSQTLQTYCRLPPDVRLARAEVDRLQARLEELDAILQERVAQVVECTMRLPTIVVAVASDEATCQWRMRTRGLGKNHVFLQPILLVLHDPMLTLERLT</sequence>
<evidence type="ECO:0000256" key="8">
    <source>
        <dbReference type="ARBA" id="ARBA00023212"/>
    </source>
</evidence>
<evidence type="ECO:0000256" key="7">
    <source>
        <dbReference type="ARBA" id="ARBA00023054"/>
    </source>
</evidence>
<dbReference type="PANTHER" id="PTHR31570">
    <property type="entry name" value="HAUS AUGMIN-LIKE COMPLEX SUBUNIT 1"/>
    <property type="match status" value="1"/>
</dbReference>
<keyword evidence="9" id="KW-0131">Cell cycle</keyword>
<dbReference type="Pfam" id="PF25762">
    <property type="entry name" value="HAUS1"/>
    <property type="match status" value="1"/>
</dbReference>
<dbReference type="InterPro" id="IPR026243">
    <property type="entry name" value="HAUS1"/>
</dbReference>
<evidence type="ECO:0000256" key="1">
    <source>
        <dbReference type="ARBA" id="ARBA00004186"/>
    </source>
</evidence>
<keyword evidence="5" id="KW-0493">Microtubule</keyword>
<dbReference type="EMBL" id="JAPMOS010000034">
    <property type="protein sequence ID" value="KAJ4458128.1"/>
    <property type="molecule type" value="Genomic_DNA"/>
</dbReference>
<evidence type="ECO:0000313" key="12">
    <source>
        <dbReference type="Proteomes" id="UP001141327"/>
    </source>
</evidence>
<evidence type="ECO:0000256" key="5">
    <source>
        <dbReference type="ARBA" id="ARBA00022701"/>
    </source>
</evidence>
<comment type="subcellular location">
    <subcellularLocation>
        <location evidence="1">Cytoplasm</location>
        <location evidence="1">Cytoskeleton</location>
        <location evidence="1">Spindle</location>
    </subcellularLocation>
</comment>
<evidence type="ECO:0000256" key="9">
    <source>
        <dbReference type="ARBA" id="ARBA00023306"/>
    </source>
</evidence>
<proteinExistence type="inferred from homology"/>
<evidence type="ECO:0000256" key="2">
    <source>
        <dbReference type="ARBA" id="ARBA00005479"/>
    </source>
</evidence>
<evidence type="ECO:0000256" key="4">
    <source>
        <dbReference type="ARBA" id="ARBA00022618"/>
    </source>
</evidence>
<keyword evidence="12" id="KW-1185">Reference proteome</keyword>
<reference evidence="11" key="1">
    <citation type="journal article" date="2022" name="bioRxiv">
        <title>Genomics of Preaxostyla Flagellates Illuminates Evolutionary Transitions and the Path Towards Mitochondrial Loss.</title>
        <authorList>
            <person name="Novak L.V.F."/>
            <person name="Treitli S.C."/>
            <person name="Pyrih J."/>
            <person name="Halakuc P."/>
            <person name="Pipaliya S.V."/>
            <person name="Vacek V."/>
            <person name="Brzon O."/>
            <person name="Soukal P."/>
            <person name="Eme L."/>
            <person name="Dacks J.B."/>
            <person name="Karnkowska A."/>
            <person name="Elias M."/>
            <person name="Hampl V."/>
        </authorList>
    </citation>
    <scope>NUCLEOTIDE SEQUENCE</scope>
    <source>
        <strain evidence="11">RCP-MX</strain>
    </source>
</reference>
<evidence type="ECO:0000313" key="11">
    <source>
        <dbReference type="EMBL" id="KAJ4458128.1"/>
    </source>
</evidence>
<evidence type="ECO:0000256" key="3">
    <source>
        <dbReference type="ARBA" id="ARBA00022490"/>
    </source>
</evidence>
<name>A0ABQ8UFT0_9EUKA</name>
<accession>A0ABQ8UFT0</accession>
<dbReference type="PRINTS" id="PR02087">
    <property type="entry name" value="HAUSAUGMINL1"/>
</dbReference>
<dbReference type="PANTHER" id="PTHR31570:SF1">
    <property type="entry name" value="HAUS AUGMIN-LIKE COMPLEX SUBUNIT 1"/>
    <property type="match status" value="1"/>
</dbReference>
<comment type="similarity">
    <text evidence="2">Belongs to the HAUS1 family.</text>
</comment>
<feature type="coiled-coil region" evidence="10">
    <location>
        <begin position="70"/>
        <end position="132"/>
    </location>
</feature>
<keyword evidence="6" id="KW-0498">Mitosis</keyword>
<evidence type="ECO:0000256" key="10">
    <source>
        <dbReference type="SAM" id="Coils"/>
    </source>
</evidence>
<organism evidence="11 12">
    <name type="scientific">Paratrimastix pyriformis</name>
    <dbReference type="NCBI Taxonomy" id="342808"/>
    <lineage>
        <taxon>Eukaryota</taxon>
        <taxon>Metamonada</taxon>
        <taxon>Preaxostyla</taxon>
        <taxon>Paratrimastigidae</taxon>
        <taxon>Paratrimastix</taxon>
    </lineage>
</organism>
<feature type="coiled-coil region" evidence="10">
    <location>
        <begin position="170"/>
        <end position="228"/>
    </location>
</feature>
<keyword evidence="8" id="KW-0206">Cytoskeleton</keyword>
<comment type="caution">
    <text evidence="11">The sequence shown here is derived from an EMBL/GenBank/DDBJ whole genome shotgun (WGS) entry which is preliminary data.</text>
</comment>
<keyword evidence="3" id="KW-0963">Cytoplasm</keyword>
<protein>
    <submittedName>
        <fullName evidence="11">HAUS augmin-like complex subunit 1</fullName>
    </submittedName>
</protein>
<evidence type="ECO:0000256" key="6">
    <source>
        <dbReference type="ARBA" id="ARBA00022776"/>
    </source>
</evidence>
<keyword evidence="7 10" id="KW-0175">Coiled coil</keyword>
<gene>
    <name evidence="11" type="ORF">PAPYR_6247</name>
</gene>
<dbReference type="Proteomes" id="UP001141327">
    <property type="component" value="Unassembled WGS sequence"/>
</dbReference>
<keyword evidence="4" id="KW-0132">Cell division</keyword>